<name>A0A5B7E5B6_PORTR</name>
<dbReference type="EMBL" id="VSRR010001995">
    <property type="protein sequence ID" value="MPC28968.1"/>
    <property type="molecule type" value="Genomic_DNA"/>
</dbReference>
<accession>A0A5B7E5B6</accession>
<evidence type="ECO:0000313" key="3">
    <source>
        <dbReference type="Proteomes" id="UP000324222"/>
    </source>
</evidence>
<feature type="region of interest" description="Disordered" evidence="1">
    <location>
        <begin position="1"/>
        <end position="36"/>
    </location>
</feature>
<proteinExistence type="predicted"/>
<feature type="compositionally biased region" description="Pro residues" evidence="1">
    <location>
        <begin position="18"/>
        <end position="29"/>
    </location>
</feature>
<gene>
    <name evidence="2" type="ORF">E2C01_022184</name>
</gene>
<protein>
    <submittedName>
        <fullName evidence="2">Uncharacterized protein</fullName>
    </submittedName>
</protein>
<organism evidence="2 3">
    <name type="scientific">Portunus trituberculatus</name>
    <name type="common">Swimming crab</name>
    <name type="synonym">Neptunus trituberculatus</name>
    <dbReference type="NCBI Taxonomy" id="210409"/>
    <lineage>
        <taxon>Eukaryota</taxon>
        <taxon>Metazoa</taxon>
        <taxon>Ecdysozoa</taxon>
        <taxon>Arthropoda</taxon>
        <taxon>Crustacea</taxon>
        <taxon>Multicrustacea</taxon>
        <taxon>Malacostraca</taxon>
        <taxon>Eumalacostraca</taxon>
        <taxon>Eucarida</taxon>
        <taxon>Decapoda</taxon>
        <taxon>Pleocyemata</taxon>
        <taxon>Brachyura</taxon>
        <taxon>Eubrachyura</taxon>
        <taxon>Portunoidea</taxon>
        <taxon>Portunidae</taxon>
        <taxon>Portuninae</taxon>
        <taxon>Portunus</taxon>
    </lineage>
</organism>
<reference evidence="2 3" key="1">
    <citation type="submission" date="2019-05" db="EMBL/GenBank/DDBJ databases">
        <title>Another draft genome of Portunus trituberculatus and its Hox gene families provides insights of decapod evolution.</title>
        <authorList>
            <person name="Jeong J.-H."/>
            <person name="Song I."/>
            <person name="Kim S."/>
            <person name="Choi T."/>
            <person name="Kim D."/>
            <person name="Ryu S."/>
            <person name="Kim W."/>
        </authorList>
    </citation>
    <scope>NUCLEOTIDE SEQUENCE [LARGE SCALE GENOMIC DNA]</scope>
    <source>
        <tissue evidence="2">Muscle</tissue>
    </source>
</reference>
<dbReference type="Proteomes" id="UP000324222">
    <property type="component" value="Unassembled WGS sequence"/>
</dbReference>
<dbReference type="AlphaFoldDB" id="A0A5B7E5B6"/>
<feature type="compositionally biased region" description="Low complexity" evidence="1">
    <location>
        <begin position="1"/>
        <end position="17"/>
    </location>
</feature>
<evidence type="ECO:0000313" key="2">
    <source>
        <dbReference type="EMBL" id="MPC28968.1"/>
    </source>
</evidence>
<sequence>MVSNSSSPALTPTLHLSLPPPPPPPPPSPRVQKTSTNTCKIQEKSQNAFKEFSVVAGGGGVERDWLGGVEEEQEQEYDWCRGVVGGGGGECGVVLCGDGGCGVVLCGMLWFVVIMVV</sequence>
<keyword evidence="3" id="KW-1185">Reference proteome</keyword>
<comment type="caution">
    <text evidence="2">The sequence shown here is derived from an EMBL/GenBank/DDBJ whole genome shotgun (WGS) entry which is preliminary data.</text>
</comment>
<evidence type="ECO:0000256" key="1">
    <source>
        <dbReference type="SAM" id="MobiDB-lite"/>
    </source>
</evidence>